<organism evidence="7 8">
    <name type="scientific">Archangium minus</name>
    <dbReference type="NCBI Taxonomy" id="83450"/>
    <lineage>
        <taxon>Bacteria</taxon>
        <taxon>Pseudomonadati</taxon>
        <taxon>Myxococcota</taxon>
        <taxon>Myxococcia</taxon>
        <taxon>Myxococcales</taxon>
        <taxon>Cystobacterineae</taxon>
        <taxon>Archangiaceae</taxon>
        <taxon>Archangium</taxon>
    </lineage>
</organism>
<feature type="transmembrane region" description="Helical" evidence="6">
    <location>
        <begin position="153"/>
        <end position="170"/>
    </location>
</feature>
<evidence type="ECO:0000256" key="6">
    <source>
        <dbReference type="SAM" id="Phobius"/>
    </source>
</evidence>
<evidence type="ECO:0000256" key="3">
    <source>
        <dbReference type="ARBA" id="ARBA00022692"/>
    </source>
</evidence>
<evidence type="ECO:0000256" key="2">
    <source>
        <dbReference type="ARBA" id="ARBA00022475"/>
    </source>
</evidence>
<dbReference type="PANTHER" id="PTHR10010">
    <property type="entry name" value="SOLUTE CARRIER FAMILY 34 SODIUM PHOSPHATE , MEMBER 2-RELATED"/>
    <property type="match status" value="1"/>
</dbReference>
<reference evidence="7 8" key="1">
    <citation type="submission" date="2019-08" db="EMBL/GenBank/DDBJ databases">
        <title>Archangium and Cystobacter genomes.</title>
        <authorList>
            <person name="Chen I.-C.K."/>
            <person name="Wielgoss S."/>
        </authorList>
    </citation>
    <scope>NUCLEOTIDE SEQUENCE [LARGE SCALE GENOMIC DNA]</scope>
    <source>
        <strain evidence="7 8">Cbm 6</strain>
    </source>
</reference>
<keyword evidence="4 6" id="KW-1133">Transmembrane helix</keyword>
<evidence type="ECO:0000256" key="1">
    <source>
        <dbReference type="ARBA" id="ARBA00004651"/>
    </source>
</evidence>
<keyword evidence="3 6" id="KW-0812">Transmembrane</keyword>
<feature type="transmembrane region" description="Helical" evidence="6">
    <location>
        <begin position="305"/>
        <end position="326"/>
    </location>
</feature>
<keyword evidence="5 6" id="KW-0472">Membrane</keyword>
<evidence type="ECO:0000256" key="4">
    <source>
        <dbReference type="ARBA" id="ARBA00022989"/>
    </source>
</evidence>
<dbReference type="PANTHER" id="PTHR10010:SF46">
    <property type="entry name" value="SODIUM-DEPENDENT PHOSPHATE TRANSPORT PROTEIN 2B"/>
    <property type="match status" value="1"/>
</dbReference>
<dbReference type="EMBL" id="CP043494">
    <property type="protein sequence ID" value="WNG52419.1"/>
    <property type="molecule type" value="Genomic_DNA"/>
</dbReference>
<sequence>MLPALGHAATTEGGGQGAAGPEPFQIAMGLIAGLVLFLFGVSRLALALKALAAEPAKRLLGKFTRNRFAGVLTGTAATTLLDSSSVTIIMVIALVDAGLISFVQSLGVVLGSNIGTTFGAELVAFQISKYAPVGLAAGALLLALGRSERWKNAGWVVFGMGLLFFGLDLIEETMTPFKNHPPFLRWMQELGKNPIQGAAVGALFTMLIQSSSGTMAIVVTLASQGLISLPAGVAIMLGAELGTVSDTLIATIGRSRQAIRTGVFHFLFNLITATLGVLCASQLVSLSRWISGDANVGRQIANAQVLFNVLGVLLFIGFVPLIARALKVLIPDRRTDVAEGLNQGAAGVSP</sequence>
<keyword evidence="2" id="KW-1003">Cell membrane</keyword>
<feature type="transmembrane region" description="Helical" evidence="6">
    <location>
        <begin position="130"/>
        <end position="147"/>
    </location>
</feature>
<gene>
    <name evidence="7" type="ORF">F0U60_16075</name>
</gene>
<accession>A0ABY9XAJ2</accession>
<evidence type="ECO:0000313" key="7">
    <source>
        <dbReference type="EMBL" id="WNG52419.1"/>
    </source>
</evidence>
<comment type="subcellular location">
    <subcellularLocation>
        <location evidence="1">Cell membrane</location>
        <topology evidence="1">Multi-pass membrane protein</topology>
    </subcellularLocation>
</comment>
<feature type="transmembrane region" description="Helical" evidence="6">
    <location>
        <begin position="26"/>
        <end position="48"/>
    </location>
</feature>
<keyword evidence="8" id="KW-1185">Reference proteome</keyword>
<proteinExistence type="predicted"/>
<evidence type="ECO:0000256" key="5">
    <source>
        <dbReference type="ARBA" id="ARBA00023136"/>
    </source>
</evidence>
<dbReference type="Pfam" id="PF02690">
    <property type="entry name" value="Na_Pi_cotrans"/>
    <property type="match status" value="2"/>
</dbReference>
<feature type="transmembrane region" description="Helical" evidence="6">
    <location>
        <begin position="263"/>
        <end position="285"/>
    </location>
</feature>
<dbReference type="NCBIfam" id="NF037997">
    <property type="entry name" value="Na_Pi_symport"/>
    <property type="match status" value="1"/>
</dbReference>
<dbReference type="Proteomes" id="UP001611383">
    <property type="component" value="Chromosome"/>
</dbReference>
<evidence type="ECO:0000313" key="8">
    <source>
        <dbReference type="Proteomes" id="UP001611383"/>
    </source>
</evidence>
<dbReference type="InterPro" id="IPR003841">
    <property type="entry name" value="Na/Pi_transpt"/>
</dbReference>
<name>A0ABY9XAJ2_9BACT</name>
<protein>
    <submittedName>
        <fullName evidence="7">Na/Pi cotransporter family protein</fullName>
    </submittedName>
</protein>